<dbReference type="EMBL" id="JANPWB010000009">
    <property type="protein sequence ID" value="KAJ1148379.1"/>
    <property type="molecule type" value="Genomic_DNA"/>
</dbReference>
<accession>A0AAV7R6F1</accession>
<organism evidence="1 2">
    <name type="scientific">Pleurodeles waltl</name>
    <name type="common">Iberian ribbed newt</name>
    <dbReference type="NCBI Taxonomy" id="8319"/>
    <lineage>
        <taxon>Eukaryota</taxon>
        <taxon>Metazoa</taxon>
        <taxon>Chordata</taxon>
        <taxon>Craniata</taxon>
        <taxon>Vertebrata</taxon>
        <taxon>Euteleostomi</taxon>
        <taxon>Amphibia</taxon>
        <taxon>Batrachia</taxon>
        <taxon>Caudata</taxon>
        <taxon>Salamandroidea</taxon>
        <taxon>Salamandridae</taxon>
        <taxon>Pleurodelinae</taxon>
        <taxon>Pleurodeles</taxon>
    </lineage>
</organism>
<evidence type="ECO:0000313" key="2">
    <source>
        <dbReference type="Proteomes" id="UP001066276"/>
    </source>
</evidence>
<gene>
    <name evidence="1" type="ORF">NDU88_001216</name>
</gene>
<evidence type="ECO:0000313" key="1">
    <source>
        <dbReference type="EMBL" id="KAJ1148379.1"/>
    </source>
</evidence>
<sequence>MMPTCPVLTVQFHRPRGDVIPDEANPMCDLRFWKRDPVPMAQALFTVLELACVGLALQSVCCCEPVLLLFFFLFTNVVCRPGQPSGVNASDRGNSGRGGALPRCTTALALSSAWFCREGRAPGARPHAGCSSLRSCDSRWGWQQNSVLTSSPCTTFQRRLLSGACRNLGQKVGHPPAGRQTRGVCVFPPCVGAPGWCTAVAESADPDPSCCSPHHLGMIMIRQVLGGERL</sequence>
<keyword evidence="2" id="KW-1185">Reference proteome</keyword>
<name>A0AAV7R6F1_PLEWA</name>
<proteinExistence type="predicted"/>
<comment type="caution">
    <text evidence="1">The sequence shown here is derived from an EMBL/GenBank/DDBJ whole genome shotgun (WGS) entry which is preliminary data.</text>
</comment>
<dbReference type="Proteomes" id="UP001066276">
    <property type="component" value="Chromosome 5"/>
</dbReference>
<reference evidence="1" key="1">
    <citation type="journal article" date="2022" name="bioRxiv">
        <title>Sequencing and chromosome-scale assembly of the giantPleurodeles waltlgenome.</title>
        <authorList>
            <person name="Brown T."/>
            <person name="Elewa A."/>
            <person name="Iarovenko S."/>
            <person name="Subramanian E."/>
            <person name="Araus A.J."/>
            <person name="Petzold A."/>
            <person name="Susuki M."/>
            <person name="Suzuki K.-i.T."/>
            <person name="Hayashi T."/>
            <person name="Toyoda A."/>
            <person name="Oliveira C."/>
            <person name="Osipova E."/>
            <person name="Leigh N.D."/>
            <person name="Simon A."/>
            <person name="Yun M.H."/>
        </authorList>
    </citation>
    <scope>NUCLEOTIDE SEQUENCE</scope>
    <source>
        <strain evidence="1">20211129_DDA</strain>
        <tissue evidence="1">Liver</tissue>
    </source>
</reference>
<protein>
    <submittedName>
        <fullName evidence="1">Uncharacterized protein</fullName>
    </submittedName>
</protein>
<dbReference type="AlphaFoldDB" id="A0AAV7R6F1"/>